<dbReference type="Proteomes" id="UP000299102">
    <property type="component" value="Unassembled WGS sequence"/>
</dbReference>
<evidence type="ECO:0000256" key="2">
    <source>
        <dbReference type="SAM" id="Phobius"/>
    </source>
</evidence>
<name>A0A4C2A3X9_EUMVA</name>
<organism evidence="3 4">
    <name type="scientific">Eumeta variegata</name>
    <name type="common">Bagworm moth</name>
    <name type="synonym">Eumeta japonica</name>
    <dbReference type="NCBI Taxonomy" id="151549"/>
    <lineage>
        <taxon>Eukaryota</taxon>
        <taxon>Metazoa</taxon>
        <taxon>Ecdysozoa</taxon>
        <taxon>Arthropoda</taxon>
        <taxon>Hexapoda</taxon>
        <taxon>Insecta</taxon>
        <taxon>Pterygota</taxon>
        <taxon>Neoptera</taxon>
        <taxon>Endopterygota</taxon>
        <taxon>Lepidoptera</taxon>
        <taxon>Glossata</taxon>
        <taxon>Ditrysia</taxon>
        <taxon>Tineoidea</taxon>
        <taxon>Psychidae</taxon>
        <taxon>Oiketicinae</taxon>
        <taxon>Eumeta</taxon>
    </lineage>
</organism>
<comment type="caution">
    <text evidence="3">The sequence shown here is derived from an EMBL/GenBank/DDBJ whole genome shotgun (WGS) entry which is preliminary data.</text>
</comment>
<keyword evidence="2" id="KW-0472">Membrane</keyword>
<keyword evidence="4" id="KW-1185">Reference proteome</keyword>
<protein>
    <submittedName>
        <fullName evidence="3">Uncharacterized protein</fullName>
    </submittedName>
</protein>
<evidence type="ECO:0000313" key="4">
    <source>
        <dbReference type="Proteomes" id="UP000299102"/>
    </source>
</evidence>
<dbReference type="EMBL" id="BGZK01002396">
    <property type="protein sequence ID" value="GBP93607.1"/>
    <property type="molecule type" value="Genomic_DNA"/>
</dbReference>
<feature type="compositionally biased region" description="Basic residues" evidence="1">
    <location>
        <begin position="45"/>
        <end position="56"/>
    </location>
</feature>
<proteinExistence type="predicted"/>
<keyword evidence="2" id="KW-0812">Transmembrane</keyword>
<evidence type="ECO:0000313" key="3">
    <source>
        <dbReference type="EMBL" id="GBP93607.1"/>
    </source>
</evidence>
<dbReference type="AlphaFoldDB" id="A0A4C2A3X9"/>
<gene>
    <name evidence="3" type="ORF">EVAR_70276_1</name>
</gene>
<accession>A0A4C2A3X9</accession>
<sequence>MDDPMPRANPAVPKPLCLYNGLLGWTVFVLYSWEKHKQKKETTTQRKRRLEKAKLKRQKKIANESDVLKRKCLEKIRLAVAKHIENYSLE</sequence>
<reference evidence="3 4" key="1">
    <citation type="journal article" date="2019" name="Commun. Biol.">
        <title>The bagworm genome reveals a unique fibroin gene that provides high tensile strength.</title>
        <authorList>
            <person name="Kono N."/>
            <person name="Nakamura H."/>
            <person name="Ohtoshi R."/>
            <person name="Tomita M."/>
            <person name="Numata K."/>
            <person name="Arakawa K."/>
        </authorList>
    </citation>
    <scope>NUCLEOTIDE SEQUENCE [LARGE SCALE GENOMIC DNA]</scope>
</reference>
<feature type="region of interest" description="Disordered" evidence="1">
    <location>
        <begin position="37"/>
        <end position="56"/>
    </location>
</feature>
<feature type="transmembrane region" description="Helical" evidence="2">
    <location>
        <begin position="12"/>
        <end position="33"/>
    </location>
</feature>
<keyword evidence="2" id="KW-1133">Transmembrane helix</keyword>
<evidence type="ECO:0000256" key="1">
    <source>
        <dbReference type="SAM" id="MobiDB-lite"/>
    </source>
</evidence>